<dbReference type="Pfam" id="PF05699">
    <property type="entry name" value="Dimer_Tnp_hAT"/>
    <property type="match status" value="1"/>
</dbReference>
<sequence>DPIDYWCNKSIYPSLTLIAKKYLLIVATSVPSERIFLKAGNIVTENRNRLSPKHLQEILFLNSLSFDEWKINQ</sequence>
<accession>A0A151IP96</accession>
<reference evidence="2 3" key="1">
    <citation type="submission" date="2016-03" db="EMBL/GenBank/DDBJ databases">
        <title>Cyphomyrmex costatus WGS genome.</title>
        <authorList>
            <person name="Nygaard S."/>
            <person name="Hu H."/>
            <person name="Boomsma J."/>
            <person name="Zhang G."/>
        </authorList>
    </citation>
    <scope>NUCLEOTIDE SEQUENCE [LARGE SCALE GENOMIC DNA]</scope>
    <source>
        <strain evidence="2">MS0001</strain>
        <tissue evidence="2">Whole body</tissue>
    </source>
</reference>
<evidence type="ECO:0000259" key="1">
    <source>
        <dbReference type="Pfam" id="PF05699"/>
    </source>
</evidence>
<dbReference type="AlphaFoldDB" id="A0A151IP96"/>
<feature type="domain" description="HAT C-terminal dimerisation" evidence="1">
    <location>
        <begin position="1"/>
        <end position="63"/>
    </location>
</feature>
<dbReference type="SUPFAM" id="SSF53098">
    <property type="entry name" value="Ribonuclease H-like"/>
    <property type="match status" value="1"/>
</dbReference>
<dbReference type="PANTHER" id="PTHR47611">
    <property type="entry name" value="HAT DIMERISATION DOMAIN, C-TERMINAL"/>
    <property type="match status" value="1"/>
</dbReference>
<organism evidence="2 3">
    <name type="scientific">Cyphomyrmex costatus</name>
    <dbReference type="NCBI Taxonomy" id="456900"/>
    <lineage>
        <taxon>Eukaryota</taxon>
        <taxon>Metazoa</taxon>
        <taxon>Ecdysozoa</taxon>
        <taxon>Arthropoda</taxon>
        <taxon>Hexapoda</taxon>
        <taxon>Insecta</taxon>
        <taxon>Pterygota</taxon>
        <taxon>Neoptera</taxon>
        <taxon>Endopterygota</taxon>
        <taxon>Hymenoptera</taxon>
        <taxon>Apocrita</taxon>
        <taxon>Aculeata</taxon>
        <taxon>Formicoidea</taxon>
        <taxon>Formicidae</taxon>
        <taxon>Myrmicinae</taxon>
        <taxon>Cyphomyrmex</taxon>
    </lineage>
</organism>
<feature type="non-terminal residue" evidence="2">
    <location>
        <position position="1"/>
    </location>
</feature>
<keyword evidence="3" id="KW-1185">Reference proteome</keyword>
<dbReference type="GO" id="GO:0046983">
    <property type="term" value="F:protein dimerization activity"/>
    <property type="evidence" value="ECO:0007669"/>
    <property type="project" value="InterPro"/>
</dbReference>
<proteinExistence type="predicted"/>
<evidence type="ECO:0000313" key="2">
    <source>
        <dbReference type="EMBL" id="KYN07565.1"/>
    </source>
</evidence>
<dbReference type="Proteomes" id="UP000078542">
    <property type="component" value="Unassembled WGS sequence"/>
</dbReference>
<name>A0A151IP96_9HYME</name>
<protein>
    <submittedName>
        <fullName evidence="2">Zinc finger BED domain-containing protein 1</fullName>
    </submittedName>
</protein>
<dbReference type="InterPro" id="IPR012337">
    <property type="entry name" value="RNaseH-like_sf"/>
</dbReference>
<dbReference type="PANTHER" id="PTHR47611:SF3">
    <property type="entry name" value="HAT C-TERMINAL DIMERISATION DOMAIN-CONTAINING PROTEIN"/>
    <property type="match status" value="1"/>
</dbReference>
<gene>
    <name evidence="2" type="ORF">ALC62_01463</name>
</gene>
<dbReference type="EMBL" id="KQ976882">
    <property type="protein sequence ID" value="KYN07565.1"/>
    <property type="molecule type" value="Genomic_DNA"/>
</dbReference>
<evidence type="ECO:0000313" key="3">
    <source>
        <dbReference type="Proteomes" id="UP000078542"/>
    </source>
</evidence>
<dbReference type="InterPro" id="IPR008906">
    <property type="entry name" value="HATC_C_dom"/>
</dbReference>